<comment type="similarity">
    <text evidence="2 17">Belongs to the HAM1 NTPase family.</text>
</comment>
<dbReference type="Pfam" id="PF01725">
    <property type="entry name" value="Ham1p_like"/>
    <property type="match status" value="1"/>
</dbReference>
<evidence type="ECO:0000256" key="11">
    <source>
        <dbReference type="ARBA" id="ARBA00066468"/>
    </source>
</evidence>
<dbReference type="GO" id="GO:0000166">
    <property type="term" value="F:nucleotide binding"/>
    <property type="evidence" value="ECO:0007669"/>
    <property type="project" value="UniProtKB-KW"/>
</dbReference>
<dbReference type="FunFam" id="3.90.950.10:FF:000001">
    <property type="entry name" value="dITP/XTP pyrophosphatase"/>
    <property type="match status" value="1"/>
</dbReference>
<dbReference type="GO" id="GO:0036222">
    <property type="term" value="F:XTP diphosphatase activity"/>
    <property type="evidence" value="ECO:0007669"/>
    <property type="project" value="UniProtKB-ARBA"/>
</dbReference>
<evidence type="ECO:0000256" key="8">
    <source>
        <dbReference type="ARBA" id="ARBA00023080"/>
    </source>
</evidence>
<evidence type="ECO:0000313" key="18">
    <source>
        <dbReference type="EMBL" id="APP88652.1"/>
    </source>
</evidence>
<name>A0A1L5YD61_9EUKA</name>
<dbReference type="GO" id="GO:0046872">
    <property type="term" value="F:metal ion binding"/>
    <property type="evidence" value="ECO:0007669"/>
    <property type="project" value="UniProtKB-KW"/>
</dbReference>
<dbReference type="InterPro" id="IPR029001">
    <property type="entry name" value="ITPase-like_fam"/>
</dbReference>
<dbReference type="InterPro" id="IPR020922">
    <property type="entry name" value="dITP/XTP_pyrophosphatase"/>
</dbReference>
<dbReference type="GO" id="GO:0035870">
    <property type="term" value="F:dITP diphosphatase activity"/>
    <property type="evidence" value="ECO:0007669"/>
    <property type="project" value="UniProtKB-ARBA"/>
</dbReference>
<evidence type="ECO:0000256" key="17">
    <source>
        <dbReference type="RuleBase" id="RU003781"/>
    </source>
</evidence>
<comment type="subunit">
    <text evidence="3">Homodimer.</text>
</comment>
<evidence type="ECO:0000256" key="12">
    <source>
        <dbReference type="ARBA" id="ARBA00071289"/>
    </source>
</evidence>
<evidence type="ECO:0000313" key="19">
    <source>
        <dbReference type="EMBL" id="AQX45419.1"/>
    </source>
</evidence>
<evidence type="ECO:0000256" key="1">
    <source>
        <dbReference type="ARBA" id="ARBA00001946"/>
    </source>
</evidence>
<dbReference type="GO" id="GO:0017111">
    <property type="term" value="F:ribonucleoside triphosphate phosphatase activity"/>
    <property type="evidence" value="ECO:0007669"/>
    <property type="project" value="InterPro"/>
</dbReference>
<keyword evidence="4" id="KW-0479">Metal-binding</keyword>
<comment type="catalytic activity">
    <reaction evidence="10">
        <text>XTP + H2O = XMP + diphosphate + H(+)</text>
        <dbReference type="Rhea" id="RHEA:28610"/>
        <dbReference type="ChEBI" id="CHEBI:15377"/>
        <dbReference type="ChEBI" id="CHEBI:15378"/>
        <dbReference type="ChEBI" id="CHEBI:33019"/>
        <dbReference type="ChEBI" id="CHEBI:57464"/>
        <dbReference type="ChEBI" id="CHEBI:61314"/>
        <dbReference type="EC" id="3.6.1.66"/>
    </reaction>
</comment>
<evidence type="ECO:0000256" key="16">
    <source>
        <dbReference type="ARBA" id="ARBA00083635"/>
    </source>
</evidence>
<keyword evidence="6 17" id="KW-0378">Hydrolase</keyword>
<comment type="catalytic activity">
    <reaction evidence="9">
        <text>dITP + H2O = dIMP + diphosphate + H(+)</text>
        <dbReference type="Rhea" id="RHEA:28342"/>
        <dbReference type="ChEBI" id="CHEBI:15377"/>
        <dbReference type="ChEBI" id="CHEBI:15378"/>
        <dbReference type="ChEBI" id="CHEBI:33019"/>
        <dbReference type="ChEBI" id="CHEBI:61194"/>
        <dbReference type="ChEBI" id="CHEBI:61382"/>
        <dbReference type="EC" id="3.6.1.66"/>
    </reaction>
</comment>
<dbReference type="Proteomes" id="UP000503178">
    <property type="component" value="Chromatophore Pltd"/>
</dbReference>
<organism evidence="18">
    <name type="scientific">Paulinella micropora</name>
    <dbReference type="NCBI Taxonomy" id="1928728"/>
    <lineage>
        <taxon>Eukaryota</taxon>
        <taxon>Sar</taxon>
        <taxon>Rhizaria</taxon>
        <taxon>Cercozoa</taxon>
        <taxon>Imbricatea</taxon>
        <taxon>Silicofilosea</taxon>
        <taxon>Euglyphida</taxon>
        <taxon>Paulinellidae</taxon>
        <taxon>Paulinella</taxon>
    </lineage>
</organism>
<protein>
    <recommendedName>
        <fullName evidence="12">dITP/XTP pyrophosphatase</fullName>
        <ecNumber evidence="11">3.6.1.66</ecNumber>
    </recommendedName>
    <alternativeName>
        <fullName evidence="13">Non-canonical purine NTP pyrophosphatase</fullName>
    </alternativeName>
    <alternativeName>
        <fullName evidence="14">Non-standard purine NTP pyrophosphatase</fullName>
    </alternativeName>
    <alternativeName>
        <fullName evidence="16">Nucleoside-triphosphate diphosphatase</fullName>
    </alternativeName>
    <alternativeName>
        <fullName evidence="15">Nucleoside-triphosphate pyrophosphatase</fullName>
    </alternativeName>
</protein>
<dbReference type="EMBL" id="KX897545">
    <property type="protein sequence ID" value="APP88652.1"/>
    <property type="molecule type" value="Genomic_DNA"/>
</dbReference>
<keyword evidence="21" id="KW-1185">Reference proteome</keyword>
<evidence type="ECO:0000313" key="20">
    <source>
        <dbReference type="EMBL" id="BBL86639.1"/>
    </source>
</evidence>
<evidence type="ECO:0000256" key="6">
    <source>
        <dbReference type="ARBA" id="ARBA00022801"/>
    </source>
</evidence>
<comment type="cofactor">
    <cofactor evidence="1">
        <name>Mg(2+)</name>
        <dbReference type="ChEBI" id="CHEBI:18420"/>
    </cofactor>
</comment>
<keyword evidence="7" id="KW-0460">Magnesium</keyword>
<dbReference type="AlphaFoldDB" id="A0A1L5YD61"/>
<dbReference type="EC" id="3.6.1.66" evidence="11"/>
<evidence type="ECO:0000256" key="14">
    <source>
        <dbReference type="ARBA" id="ARBA00078805"/>
    </source>
</evidence>
<sequence length="198" mass="21801">MFIKMNQNNKILMLATGNSHKVKELKKVFRELDIEICCQPEGLNVEESGSTYLENARMKAITVAKLTGYWTLADDSGLEIDAIGGAPGIYSARYAPDDNQKINRILNELKGNYYRSASFNTFISLANPIGQTIVESQGICKGEILEAPSGVGPGYDSIFWVKEAGMTYARMPEHVKNKIGSRGKATKAIVRNLKCCLS</sequence>
<reference evidence="18" key="1">
    <citation type="journal article" date="2017" name="Protist">
        <title>Diversity of the Photosynthetic Paulinella Species, with the Description of Paulinella micropora sp. nov. and the Chromatophore Genome Sequence for strain KR01.</title>
        <authorList>
            <person name="Lhee D."/>
            <person name="Yang E.C."/>
            <person name="Kim J.I."/>
            <person name="Nakayama T."/>
            <person name="Zuccarello G."/>
            <person name="Andersen R.A."/>
            <person name="Yoon H.S."/>
        </authorList>
    </citation>
    <scope>NUCLEOTIDE SEQUENCE</scope>
    <source>
        <strain evidence="19">FK01</strain>
        <strain evidence="18">KR01</strain>
    </source>
</reference>
<dbReference type="Gene3D" id="3.90.950.10">
    <property type="match status" value="1"/>
</dbReference>
<dbReference type="PANTHER" id="PTHR11067">
    <property type="entry name" value="INOSINE TRIPHOSPHATE PYROPHOSPHATASE/HAM1 PROTEIN"/>
    <property type="match status" value="1"/>
</dbReference>
<dbReference type="GO" id="GO:0005829">
    <property type="term" value="C:cytosol"/>
    <property type="evidence" value="ECO:0007669"/>
    <property type="project" value="TreeGrafter"/>
</dbReference>
<proteinExistence type="inferred from homology"/>
<keyword evidence="5" id="KW-0547">Nucleotide-binding</keyword>
<evidence type="ECO:0000256" key="15">
    <source>
        <dbReference type="ARBA" id="ARBA00083186"/>
    </source>
</evidence>
<keyword evidence="8" id="KW-0546">Nucleotide metabolism</keyword>
<evidence type="ECO:0000256" key="7">
    <source>
        <dbReference type="ARBA" id="ARBA00022842"/>
    </source>
</evidence>
<dbReference type="NCBIfam" id="TIGR00042">
    <property type="entry name" value="RdgB/HAM1 family non-canonical purine NTP pyrophosphatase"/>
    <property type="match status" value="1"/>
</dbReference>
<evidence type="ECO:0000256" key="13">
    <source>
        <dbReference type="ARBA" id="ARBA00075987"/>
    </source>
</evidence>
<dbReference type="InterPro" id="IPR002637">
    <property type="entry name" value="RdgB/HAM1"/>
</dbReference>
<dbReference type="PANTHER" id="PTHR11067:SF9">
    <property type="entry name" value="INOSINE TRIPHOSPHATE PYROPHOSPHATASE"/>
    <property type="match status" value="1"/>
</dbReference>
<geneLocation type="plastid" evidence="18"/>
<evidence type="ECO:0000313" key="21">
    <source>
        <dbReference type="Proteomes" id="UP000503178"/>
    </source>
</evidence>
<dbReference type="CDD" id="cd00515">
    <property type="entry name" value="HAM1"/>
    <property type="match status" value="1"/>
</dbReference>
<dbReference type="EMBL" id="KY124271">
    <property type="protein sequence ID" value="AQX45419.1"/>
    <property type="molecule type" value="Genomic_DNA"/>
</dbReference>
<gene>
    <name evidence="20" type="primary">MYN1_Chr_815</name>
    <name evidence="18" type="ORF">PCKR_892</name>
    <name evidence="19" type="ORF">PFK_892</name>
    <name evidence="20" type="ORF">PMYN1_Chma834</name>
</gene>
<evidence type="ECO:0000256" key="4">
    <source>
        <dbReference type="ARBA" id="ARBA00022723"/>
    </source>
</evidence>
<dbReference type="HAMAP" id="MF_01405">
    <property type="entry name" value="Non_canon_purine_NTPase"/>
    <property type="match status" value="1"/>
</dbReference>
<dbReference type="GO" id="GO:0009117">
    <property type="term" value="P:nucleotide metabolic process"/>
    <property type="evidence" value="ECO:0007669"/>
    <property type="project" value="UniProtKB-KW"/>
</dbReference>
<evidence type="ECO:0000256" key="5">
    <source>
        <dbReference type="ARBA" id="ARBA00022741"/>
    </source>
</evidence>
<evidence type="ECO:0000256" key="10">
    <source>
        <dbReference type="ARBA" id="ARBA00052017"/>
    </source>
</evidence>
<accession>A0A1L5YD61</accession>
<dbReference type="SUPFAM" id="SSF52972">
    <property type="entry name" value="ITPase-like"/>
    <property type="match status" value="1"/>
</dbReference>
<keyword evidence="18" id="KW-0934">Plastid</keyword>
<dbReference type="GO" id="GO:0036220">
    <property type="term" value="F:ITP diphosphatase activity"/>
    <property type="evidence" value="ECO:0007669"/>
    <property type="project" value="UniProtKB-EC"/>
</dbReference>
<evidence type="ECO:0000256" key="2">
    <source>
        <dbReference type="ARBA" id="ARBA00008023"/>
    </source>
</evidence>
<dbReference type="GO" id="GO:0009146">
    <property type="term" value="P:purine nucleoside triphosphate catabolic process"/>
    <property type="evidence" value="ECO:0007669"/>
    <property type="project" value="UniProtKB-ARBA"/>
</dbReference>
<dbReference type="EMBL" id="LC490351">
    <property type="protein sequence ID" value="BBL86639.1"/>
    <property type="molecule type" value="Genomic_DNA"/>
</dbReference>
<evidence type="ECO:0000256" key="3">
    <source>
        <dbReference type="ARBA" id="ARBA00011738"/>
    </source>
</evidence>
<evidence type="ECO:0000256" key="9">
    <source>
        <dbReference type="ARBA" id="ARBA00051875"/>
    </source>
</evidence>
<reference evidence="20 21" key="2">
    <citation type="submission" date="2019-06" db="EMBL/GenBank/DDBJ databases">
        <title>A hidden player of endosymbiotic evolution: DNA virus triggered massive gene transfer.</title>
        <authorList>
            <person name="Matsuo M."/>
            <person name="Katahata A."/>
            <person name="Tachikawa M."/>
            <person name="Minakuchi Y."/>
            <person name="Noguchi H."/>
            <person name="Toyoda A."/>
            <person name="Fujiyama A."/>
            <person name="Suzuki Y."/>
            <person name="Satoh S."/>
            <person name="Nakayama T."/>
            <person name="Kamikawa R."/>
            <person name="Nomura M."/>
            <person name="Inagaki Y."/>
            <person name="Ishida K."/>
            <person name="Obokata J."/>
        </authorList>
    </citation>
    <scope>NUCLEOTIDE SEQUENCE [LARGE SCALE GENOMIC DNA]</scope>
    <source>
        <strain evidence="20 21">MYN1</strain>
    </source>
</reference>